<evidence type="ECO:0000313" key="1">
    <source>
        <dbReference type="EMBL" id="VDO23821.1"/>
    </source>
</evidence>
<evidence type="ECO:0000313" key="2">
    <source>
        <dbReference type="Proteomes" id="UP000268014"/>
    </source>
</evidence>
<protein>
    <submittedName>
        <fullName evidence="1 3">Uncharacterized protein</fullName>
    </submittedName>
</protein>
<gene>
    <name evidence="1" type="ORF">HPLM_LOCUS4692</name>
</gene>
<keyword evidence="2" id="KW-1185">Reference proteome</keyword>
<dbReference type="WBParaSite" id="HPLM_0000470001-mRNA-1">
    <property type="protein sequence ID" value="HPLM_0000470001-mRNA-1"/>
    <property type="gene ID" value="HPLM_0000470001"/>
</dbReference>
<organism evidence="3">
    <name type="scientific">Haemonchus placei</name>
    <name type="common">Barber's pole worm</name>
    <dbReference type="NCBI Taxonomy" id="6290"/>
    <lineage>
        <taxon>Eukaryota</taxon>
        <taxon>Metazoa</taxon>
        <taxon>Ecdysozoa</taxon>
        <taxon>Nematoda</taxon>
        <taxon>Chromadorea</taxon>
        <taxon>Rhabditida</taxon>
        <taxon>Rhabditina</taxon>
        <taxon>Rhabditomorpha</taxon>
        <taxon>Strongyloidea</taxon>
        <taxon>Trichostrongylidae</taxon>
        <taxon>Haemonchus</taxon>
    </lineage>
</organism>
<proteinExistence type="predicted"/>
<reference evidence="3" key="1">
    <citation type="submission" date="2017-02" db="UniProtKB">
        <authorList>
            <consortium name="WormBaseParasite"/>
        </authorList>
    </citation>
    <scope>IDENTIFICATION</scope>
</reference>
<reference evidence="1 2" key="2">
    <citation type="submission" date="2018-11" db="EMBL/GenBank/DDBJ databases">
        <authorList>
            <consortium name="Pathogen Informatics"/>
        </authorList>
    </citation>
    <scope>NUCLEOTIDE SEQUENCE [LARGE SCALE GENOMIC DNA]</scope>
    <source>
        <strain evidence="1 2">MHpl1</strain>
    </source>
</reference>
<evidence type="ECO:0000313" key="3">
    <source>
        <dbReference type="WBParaSite" id="HPLM_0000470001-mRNA-1"/>
    </source>
</evidence>
<dbReference type="Proteomes" id="UP000268014">
    <property type="component" value="Unassembled WGS sequence"/>
</dbReference>
<name>A0A0N4W496_HAEPC</name>
<dbReference type="AlphaFoldDB" id="A0A0N4W496"/>
<dbReference type="EMBL" id="UZAF01016239">
    <property type="protein sequence ID" value="VDO23821.1"/>
    <property type="molecule type" value="Genomic_DNA"/>
</dbReference>
<sequence length="324" mass="35414">MTRRGSTTSTQATLIPGHTNRWNNLPFTLVGTTTPQLPILGSTSMENEGNIAIIKSAQRAQLMPHIAGYSISHGRPTPINVLINVITYTTAATALQRQRFHNVANRSLHHRLQTVDDPAQSQLLRNVNAAHRDYSISTGRPHLINVSASTPATIAHQGYRSHTANNHLTTPDSPHHKQHYTSTTTHRDKQVLYHGPSLFNVTTPYHPQPQLLSNLIISTSPTIALNASVSANSTSLNEVTKSDIAYYLSTTSESSAIPISDSISTPSRPLSTSTTQIGATRPFLWKLLERHRLHTVDDALSPLTTLHHQLSTASTPVKNSPDSL</sequence>
<accession>A0A0N4W496</accession>